<accession>A0A225VHT1</accession>
<name>A0A225VHT1_9STRA</name>
<dbReference type="AlphaFoldDB" id="A0A225VHT1"/>
<proteinExistence type="predicted"/>
<comment type="caution">
    <text evidence="2">The sequence shown here is derived from an EMBL/GenBank/DDBJ whole genome shotgun (WGS) entry which is preliminary data.</text>
</comment>
<feature type="region of interest" description="Disordered" evidence="1">
    <location>
        <begin position="16"/>
        <end position="41"/>
    </location>
</feature>
<evidence type="ECO:0000313" key="2">
    <source>
        <dbReference type="EMBL" id="OWZ05166.1"/>
    </source>
</evidence>
<evidence type="ECO:0000313" key="3">
    <source>
        <dbReference type="Proteomes" id="UP000198211"/>
    </source>
</evidence>
<dbReference type="EMBL" id="NBNE01004577">
    <property type="protein sequence ID" value="OWZ05166.1"/>
    <property type="molecule type" value="Genomic_DNA"/>
</dbReference>
<organism evidence="2 3">
    <name type="scientific">Phytophthora megakarya</name>
    <dbReference type="NCBI Taxonomy" id="4795"/>
    <lineage>
        <taxon>Eukaryota</taxon>
        <taxon>Sar</taxon>
        <taxon>Stramenopiles</taxon>
        <taxon>Oomycota</taxon>
        <taxon>Peronosporomycetes</taxon>
        <taxon>Peronosporales</taxon>
        <taxon>Peronosporaceae</taxon>
        <taxon>Phytophthora</taxon>
    </lineage>
</organism>
<keyword evidence="3" id="KW-1185">Reference proteome</keyword>
<dbReference type="Proteomes" id="UP000198211">
    <property type="component" value="Unassembled WGS sequence"/>
</dbReference>
<protein>
    <submittedName>
        <fullName evidence="2">Uncharacterized protein</fullName>
    </submittedName>
</protein>
<gene>
    <name evidence="2" type="ORF">PHMEG_00022795</name>
</gene>
<reference evidence="3" key="1">
    <citation type="submission" date="2017-03" db="EMBL/GenBank/DDBJ databases">
        <title>Phytopthora megakarya and P. palmivora, two closely related causual agents of cacao black pod achieved similar genome size and gene model numbers by different mechanisms.</title>
        <authorList>
            <person name="Ali S."/>
            <person name="Shao J."/>
            <person name="Larry D.J."/>
            <person name="Kronmiller B."/>
            <person name="Shen D."/>
            <person name="Strem M.D."/>
            <person name="Melnick R.L."/>
            <person name="Guiltinan M.J."/>
            <person name="Tyler B.M."/>
            <person name="Meinhardt L.W."/>
            <person name="Bailey B.A."/>
        </authorList>
    </citation>
    <scope>NUCLEOTIDE SEQUENCE [LARGE SCALE GENOMIC DNA]</scope>
    <source>
        <strain evidence="3">zdho120</strain>
    </source>
</reference>
<sequence length="140" mass="15710">MTNKEVYHLPAEPACITSSNHSTPRSGQHIQGQQTLRLPSGVTPTSGGYFDKFSPENYANSYGQYLGNVNAFGSQNYSPNGQGMPSHIKNAVPTVGLNDALRLSVFRERLKGKPGEEWWMYSHIEDFETLKTRFHNQFIC</sequence>
<evidence type="ECO:0000256" key="1">
    <source>
        <dbReference type="SAM" id="MobiDB-lite"/>
    </source>
</evidence>